<dbReference type="GO" id="GO:0000175">
    <property type="term" value="F:3'-5'-RNA exonuclease activity"/>
    <property type="evidence" value="ECO:0007669"/>
    <property type="project" value="InterPro"/>
</dbReference>
<evidence type="ECO:0000313" key="6">
    <source>
        <dbReference type="Proteomes" id="UP000283627"/>
    </source>
</evidence>
<dbReference type="RefSeq" id="WP_123408220.1">
    <property type="nucleotide sequence ID" value="NZ_MOBP01000012.1"/>
</dbReference>
<dbReference type="AlphaFoldDB" id="A0A423KG36"/>
<evidence type="ECO:0000259" key="4">
    <source>
        <dbReference type="SMART" id="SM00479"/>
    </source>
</evidence>
<dbReference type="InterPro" id="IPR013520">
    <property type="entry name" value="Ribonucl_H"/>
</dbReference>
<reference evidence="5 6" key="1">
    <citation type="submission" date="2016-10" db="EMBL/GenBank/DDBJ databases">
        <title>Comparative genome analysis of multiple Pseudomonas spp. focuses on biocontrol and plant growth promoting traits.</title>
        <authorList>
            <person name="Tao X.-Y."/>
            <person name="Taylor C.G."/>
        </authorList>
    </citation>
    <scope>NUCLEOTIDE SEQUENCE [LARGE SCALE GENOMIC DNA]</scope>
    <source>
        <strain evidence="5 6">39A2</strain>
    </source>
</reference>
<dbReference type="InterPro" id="IPR051274">
    <property type="entry name" value="3-5_Exoribonuclease"/>
</dbReference>
<dbReference type="SMART" id="SM00479">
    <property type="entry name" value="EXOIII"/>
    <property type="match status" value="1"/>
</dbReference>
<keyword evidence="2" id="KW-0378">Hydrolase</keyword>
<comment type="caution">
    <text evidence="5">The sequence shown here is derived from an EMBL/GenBank/DDBJ whole genome shotgun (WGS) entry which is preliminary data.</text>
</comment>
<dbReference type="InterPro" id="IPR012337">
    <property type="entry name" value="RNaseH-like_sf"/>
</dbReference>
<dbReference type="EMBL" id="MOBP01000012">
    <property type="protein sequence ID" value="RON51772.1"/>
    <property type="molecule type" value="Genomic_DNA"/>
</dbReference>
<sequence>MDIQRKTQHLQAVKDALSPVRFLLCVDLEATCDELPEGADSWAKLLVEPDQMETIEVGLVVLDLHTLEVVDEFQRFVRPTINPILTTFCTTLTSIEQHEVDAAGTYAQVSQDLAAFTSRYPSAAWASWGEYDAKQLARDAVFGKCPAMLDGLTHHNAKRWHWKILDCRAMGLKPAVESMGLTWQGTYHRGIDDARNLAQVIKALLG</sequence>
<dbReference type="Pfam" id="PF00929">
    <property type="entry name" value="RNase_T"/>
    <property type="match status" value="1"/>
</dbReference>
<dbReference type="Gene3D" id="3.30.420.10">
    <property type="entry name" value="Ribonuclease H-like superfamily/Ribonuclease H"/>
    <property type="match status" value="1"/>
</dbReference>
<evidence type="ECO:0000256" key="1">
    <source>
        <dbReference type="ARBA" id="ARBA00022722"/>
    </source>
</evidence>
<gene>
    <name evidence="5" type="ORF">BK665_18045</name>
</gene>
<evidence type="ECO:0000256" key="3">
    <source>
        <dbReference type="ARBA" id="ARBA00022839"/>
    </source>
</evidence>
<dbReference type="PANTHER" id="PTHR23044:SF61">
    <property type="entry name" value="3'-5' EXORIBONUCLEASE 1-RELATED"/>
    <property type="match status" value="1"/>
</dbReference>
<accession>A0A423KG36</accession>
<dbReference type="GO" id="GO:0006259">
    <property type="term" value="P:DNA metabolic process"/>
    <property type="evidence" value="ECO:0007669"/>
    <property type="project" value="UniProtKB-ARBA"/>
</dbReference>
<keyword evidence="1" id="KW-0540">Nuclease</keyword>
<dbReference type="OrthoDB" id="4563729at2"/>
<proteinExistence type="predicted"/>
<dbReference type="Proteomes" id="UP000283627">
    <property type="component" value="Unassembled WGS sequence"/>
</dbReference>
<dbReference type="PANTHER" id="PTHR23044">
    <property type="entry name" value="3'-5' EXONUCLEASE ERI1-RELATED"/>
    <property type="match status" value="1"/>
</dbReference>
<evidence type="ECO:0000256" key="2">
    <source>
        <dbReference type="ARBA" id="ARBA00022801"/>
    </source>
</evidence>
<keyword evidence="3 5" id="KW-0269">Exonuclease</keyword>
<protein>
    <submittedName>
        <fullName evidence="5">Exonuclease</fullName>
    </submittedName>
</protein>
<evidence type="ECO:0000313" key="5">
    <source>
        <dbReference type="EMBL" id="RON51772.1"/>
    </source>
</evidence>
<dbReference type="InterPro" id="IPR036397">
    <property type="entry name" value="RNaseH_sf"/>
</dbReference>
<organism evidence="5 6">
    <name type="scientific">Pseudomonas frederiksbergensis</name>
    <dbReference type="NCBI Taxonomy" id="104087"/>
    <lineage>
        <taxon>Bacteria</taxon>
        <taxon>Pseudomonadati</taxon>
        <taxon>Pseudomonadota</taxon>
        <taxon>Gammaproteobacteria</taxon>
        <taxon>Pseudomonadales</taxon>
        <taxon>Pseudomonadaceae</taxon>
        <taxon>Pseudomonas</taxon>
    </lineage>
</organism>
<dbReference type="InterPro" id="IPR047201">
    <property type="entry name" value="ERI-1_3'hExo-like"/>
</dbReference>
<dbReference type="GO" id="GO:0003676">
    <property type="term" value="F:nucleic acid binding"/>
    <property type="evidence" value="ECO:0007669"/>
    <property type="project" value="InterPro"/>
</dbReference>
<dbReference type="CDD" id="cd06133">
    <property type="entry name" value="ERI-1_3'hExo_like"/>
    <property type="match status" value="1"/>
</dbReference>
<name>A0A423KG36_9PSED</name>
<feature type="domain" description="Exonuclease" evidence="4">
    <location>
        <begin position="22"/>
        <end position="206"/>
    </location>
</feature>
<dbReference type="SUPFAM" id="SSF53098">
    <property type="entry name" value="Ribonuclease H-like"/>
    <property type="match status" value="1"/>
</dbReference>